<dbReference type="STRING" id="1513271.XM47_07840"/>
<keyword evidence="2" id="KW-1185">Reference proteome</keyword>
<dbReference type="AlphaFoldDB" id="A0A0J8GS16"/>
<comment type="caution">
    <text evidence="1">The sequence shown here is derived from an EMBL/GenBank/DDBJ whole genome shotgun (WGS) entry which is preliminary data.</text>
</comment>
<proteinExistence type="predicted"/>
<accession>A0A0J8GS16</accession>
<dbReference type="OrthoDB" id="9783759at2"/>
<dbReference type="InterPro" id="IPR010869">
    <property type="entry name" value="DUF1501"/>
</dbReference>
<organism evidence="1 2">
    <name type="scientific">Catenovulum maritimum</name>
    <dbReference type="NCBI Taxonomy" id="1513271"/>
    <lineage>
        <taxon>Bacteria</taxon>
        <taxon>Pseudomonadati</taxon>
        <taxon>Pseudomonadota</taxon>
        <taxon>Gammaproteobacteria</taxon>
        <taxon>Alteromonadales</taxon>
        <taxon>Alteromonadaceae</taxon>
        <taxon>Catenovulum</taxon>
    </lineage>
</organism>
<protein>
    <recommendedName>
        <fullName evidence="3">DUF1501 domain-containing protein</fullName>
    </recommendedName>
</protein>
<evidence type="ECO:0000313" key="2">
    <source>
        <dbReference type="Proteomes" id="UP000037600"/>
    </source>
</evidence>
<evidence type="ECO:0000313" key="1">
    <source>
        <dbReference type="EMBL" id="KMT65600.1"/>
    </source>
</evidence>
<sequence>MLSRRKFIHLTASASILSGVTPNLNLLAAEQDGEYQGDLFVMVQALGGWDVTSFCDPKLNVPNEAEINHWARTGDIETAGNIRYAPFADNKNFFEKYYKHMLVVNGIDSQTNSHDAGKTHNFSGRLANGYPTPTALAASVYASDLPMAYVTQGGYNETARLIRANRINNSRSLSNIINPNLYNDTTTHLPDGDWQRIQNYHAQRNARLNSQTNLTPRQGYNRQLFNSAVANSGKLAKLSDSLKLTQQDRYESGQLGNFKKTTDITLAGFLSGVTASADLTIGQFDTHDNHDEEHAVALTNLTQAIDYLWQQAEVFGLADRLKVMVASDFGRKPFYNDDNGKDHWPISSALFMQKNATWGNRVVGVTDEGHNALAVNPVTLERDDSSGVIIYPKDILTSTRQFFNVASHDFAAPFPLRAENNIDIFNNQLQTAQLSDPRNLIRRV</sequence>
<dbReference type="RefSeq" id="WP_048691398.1">
    <property type="nucleotide sequence ID" value="NZ_KQ130487.1"/>
</dbReference>
<dbReference type="Proteomes" id="UP000037600">
    <property type="component" value="Unassembled WGS sequence"/>
</dbReference>
<evidence type="ECO:0008006" key="3">
    <source>
        <dbReference type="Google" id="ProtNLM"/>
    </source>
</evidence>
<reference evidence="1 2" key="1">
    <citation type="submission" date="2015-04" db="EMBL/GenBank/DDBJ databases">
        <title>Draft Genome Sequence of the Novel Agar-Digesting Marine Bacterium Q1.</title>
        <authorList>
            <person name="Li Y."/>
            <person name="Li D."/>
            <person name="Chen G."/>
            <person name="Du Z."/>
        </authorList>
    </citation>
    <scope>NUCLEOTIDE SEQUENCE [LARGE SCALE GENOMIC DNA]</scope>
    <source>
        <strain evidence="1 2">Q1</strain>
    </source>
</reference>
<name>A0A0J8GS16_9ALTE</name>
<gene>
    <name evidence="1" type="ORF">XM47_07840</name>
</gene>
<dbReference type="EMBL" id="LAZL01000010">
    <property type="protein sequence ID" value="KMT65600.1"/>
    <property type="molecule type" value="Genomic_DNA"/>
</dbReference>
<dbReference type="Pfam" id="PF07394">
    <property type="entry name" value="DUF1501"/>
    <property type="match status" value="1"/>
</dbReference>